<dbReference type="KEGG" id="hyh:D3Y59_02845"/>
<dbReference type="OrthoDB" id="9807532at2"/>
<dbReference type="SUPFAM" id="SSF82784">
    <property type="entry name" value="OsmC-like"/>
    <property type="match status" value="1"/>
</dbReference>
<dbReference type="EMBL" id="CP032317">
    <property type="protein sequence ID" value="AYA36088.1"/>
    <property type="molecule type" value="Genomic_DNA"/>
</dbReference>
<dbReference type="Gene3D" id="3.30.300.20">
    <property type="match status" value="1"/>
</dbReference>
<dbReference type="InterPro" id="IPR003718">
    <property type="entry name" value="OsmC/Ohr_fam"/>
</dbReference>
<dbReference type="Proteomes" id="UP000262802">
    <property type="component" value="Chromosome"/>
</dbReference>
<dbReference type="InterPro" id="IPR015946">
    <property type="entry name" value="KH_dom-like_a/b"/>
</dbReference>
<dbReference type="PANTHER" id="PTHR42830:SF1">
    <property type="entry name" value="OSMOTICALLY INDUCIBLE FAMILY PROTEIN"/>
    <property type="match status" value="1"/>
</dbReference>
<dbReference type="GO" id="GO:0006979">
    <property type="term" value="P:response to oxidative stress"/>
    <property type="evidence" value="ECO:0007669"/>
    <property type="project" value="InterPro"/>
</dbReference>
<organism evidence="1 2">
    <name type="scientific">Hymenobacter oligotrophus</name>
    <dbReference type="NCBI Taxonomy" id="2319843"/>
    <lineage>
        <taxon>Bacteria</taxon>
        <taxon>Pseudomonadati</taxon>
        <taxon>Bacteroidota</taxon>
        <taxon>Cytophagia</taxon>
        <taxon>Cytophagales</taxon>
        <taxon>Hymenobacteraceae</taxon>
        <taxon>Hymenobacter</taxon>
    </lineage>
</organism>
<dbReference type="InterPro" id="IPR019904">
    <property type="entry name" value="Peroxiredoxin_OsmC"/>
</dbReference>
<dbReference type="Pfam" id="PF02566">
    <property type="entry name" value="OsmC"/>
    <property type="match status" value="1"/>
</dbReference>
<dbReference type="AlphaFoldDB" id="A0A3B7QSV5"/>
<sequence length="138" mass="14592">MAIKRVATARWEGNGTTGTGQLNTPSTVLQSAQYSYNSRFAEGIGTNPEELIAAAHAGCFAMKLAFNLQTAGFAPQYIDATCEIVLEEGVITASHLRVGAAVPGLDAHRFHSLVDDAKLNCPVSKALKVDIRCEASLA</sequence>
<proteinExistence type="predicted"/>
<gene>
    <name evidence="1" type="ORF">D3Y59_02845</name>
</gene>
<keyword evidence="2" id="KW-1185">Reference proteome</keyword>
<evidence type="ECO:0000313" key="1">
    <source>
        <dbReference type="EMBL" id="AYA36088.1"/>
    </source>
</evidence>
<dbReference type="GO" id="GO:0004601">
    <property type="term" value="F:peroxidase activity"/>
    <property type="evidence" value="ECO:0007669"/>
    <property type="project" value="InterPro"/>
</dbReference>
<reference evidence="1 2" key="1">
    <citation type="submission" date="2018-09" db="EMBL/GenBank/DDBJ databases">
        <title>Hymenobacter medium sp. nov., isolated from R2A medium.</title>
        <authorList>
            <person name="Yingchao G."/>
        </authorList>
    </citation>
    <scope>NUCLEOTIDE SEQUENCE [LARGE SCALE GENOMIC DNA]</scope>
    <source>
        <strain evidence="2">sh-6</strain>
    </source>
</reference>
<protein>
    <submittedName>
        <fullName evidence="1">OsmC family peroxiredoxin</fullName>
    </submittedName>
</protein>
<name>A0A3B7QSV5_9BACT</name>
<dbReference type="InterPro" id="IPR052707">
    <property type="entry name" value="OsmC_Ohr_Peroxiredoxin"/>
</dbReference>
<dbReference type="InterPro" id="IPR036102">
    <property type="entry name" value="OsmC/Ohrsf"/>
</dbReference>
<dbReference type="PANTHER" id="PTHR42830">
    <property type="entry name" value="OSMOTICALLY INDUCIBLE FAMILY PROTEIN"/>
    <property type="match status" value="1"/>
</dbReference>
<dbReference type="NCBIfam" id="TIGR03562">
    <property type="entry name" value="osmo_induc_OsmC"/>
    <property type="match status" value="1"/>
</dbReference>
<dbReference type="RefSeq" id="WP_119443675.1">
    <property type="nucleotide sequence ID" value="NZ_CP032317.1"/>
</dbReference>
<accession>A0A3B7QSV5</accession>
<evidence type="ECO:0000313" key="2">
    <source>
        <dbReference type="Proteomes" id="UP000262802"/>
    </source>
</evidence>